<comment type="caution">
    <text evidence="1">The sequence shown here is derived from an EMBL/GenBank/DDBJ whole genome shotgun (WGS) entry which is preliminary data.</text>
</comment>
<dbReference type="RefSeq" id="WP_171625308.1">
    <property type="nucleotide sequence ID" value="NZ_JABBPG010000002.1"/>
</dbReference>
<accession>A0A849VEV9</accession>
<evidence type="ECO:0000313" key="1">
    <source>
        <dbReference type="EMBL" id="NOU50241.1"/>
    </source>
</evidence>
<dbReference type="Proteomes" id="UP000586305">
    <property type="component" value="Unassembled WGS sequence"/>
</dbReference>
<dbReference type="EMBL" id="JABBPG010000002">
    <property type="protein sequence ID" value="NOU50241.1"/>
    <property type="molecule type" value="Genomic_DNA"/>
</dbReference>
<gene>
    <name evidence="1" type="ORF">HG263_06750</name>
</gene>
<protein>
    <submittedName>
        <fullName evidence="1">Uncharacterized protein</fullName>
    </submittedName>
</protein>
<sequence length="64" mass="7632">MSIISEFNKFAINPHRERYTENDGYRPPTKKGLYNYQRRKGLESKQDERAIERAHSLEGLFDDD</sequence>
<proteinExistence type="predicted"/>
<dbReference type="AlphaFoldDB" id="A0A849VEV9"/>
<keyword evidence="2" id="KW-1185">Reference proteome</keyword>
<organism evidence="1 2">
    <name type="scientific">Pseudoalteromonas caenipelagi</name>
    <dbReference type="NCBI Taxonomy" id="2726988"/>
    <lineage>
        <taxon>Bacteria</taxon>
        <taxon>Pseudomonadati</taxon>
        <taxon>Pseudomonadota</taxon>
        <taxon>Gammaproteobacteria</taxon>
        <taxon>Alteromonadales</taxon>
        <taxon>Pseudoalteromonadaceae</taxon>
        <taxon>Pseudoalteromonas</taxon>
    </lineage>
</organism>
<evidence type="ECO:0000313" key="2">
    <source>
        <dbReference type="Proteomes" id="UP000586305"/>
    </source>
</evidence>
<name>A0A849VEV9_9GAMM</name>
<reference evidence="1 2" key="1">
    <citation type="submission" date="2020-04" db="EMBL/GenBank/DDBJ databases">
        <title>Pseudoalteromonas caenipelagi sp. nov., isolated from a tidal flat.</title>
        <authorList>
            <person name="Park S."/>
            <person name="Yoon J.-H."/>
        </authorList>
    </citation>
    <scope>NUCLEOTIDE SEQUENCE [LARGE SCALE GENOMIC DNA]</scope>
    <source>
        <strain evidence="1 2">JBTF-M23</strain>
    </source>
</reference>